<dbReference type="EMBL" id="AP023176">
    <property type="protein sequence ID" value="BCF92771.1"/>
    <property type="molecule type" value="Genomic_DNA"/>
</dbReference>
<dbReference type="Proteomes" id="UP000510888">
    <property type="component" value="Plasmid PPGU16_p1"/>
</dbReference>
<organism evidence="2 3">
    <name type="scientific">Paraburkholderia largidicola</name>
    <dbReference type="NCBI Taxonomy" id="3014751"/>
    <lineage>
        <taxon>Bacteria</taxon>
        <taxon>Pseudomonadati</taxon>
        <taxon>Pseudomonadota</taxon>
        <taxon>Betaproteobacteria</taxon>
        <taxon>Burkholderiales</taxon>
        <taxon>Burkholderiaceae</taxon>
        <taxon>Paraburkholderia</taxon>
    </lineage>
</organism>
<feature type="region of interest" description="Disordered" evidence="1">
    <location>
        <begin position="74"/>
        <end position="120"/>
    </location>
</feature>
<evidence type="ECO:0000256" key="1">
    <source>
        <dbReference type="SAM" id="MobiDB-lite"/>
    </source>
</evidence>
<keyword evidence="3" id="KW-1185">Reference proteome</keyword>
<gene>
    <name evidence="2" type="ORF">PPGU16_58380</name>
</gene>
<evidence type="ECO:0000313" key="2">
    <source>
        <dbReference type="EMBL" id="BCF92771.1"/>
    </source>
</evidence>
<dbReference type="KEGG" id="plad:PPGU16_58380"/>
<accession>A0A7I8BWY5</accession>
<feature type="compositionally biased region" description="Basic residues" evidence="1">
    <location>
        <begin position="95"/>
        <end position="120"/>
    </location>
</feature>
<dbReference type="AlphaFoldDB" id="A0A7I8BWY5"/>
<protein>
    <submittedName>
        <fullName evidence="2">Uncharacterized protein</fullName>
    </submittedName>
</protein>
<evidence type="ECO:0000313" key="3">
    <source>
        <dbReference type="Proteomes" id="UP000510888"/>
    </source>
</evidence>
<keyword evidence="2" id="KW-0614">Plasmid</keyword>
<name>A0A7I8BWY5_9BURK</name>
<sequence>MTVTEGRDRRLSTHKRQRSFYKAAIRLGYVCDSKQEQQRTEEKQEKSCSKLGLEKAAPSWIAIWHRLGVSGRDWQAQKPSAQGVCEREHAPGQDKKRKRPRRIERNRNVKYLHHNGHKRA</sequence>
<geneLocation type="plasmid" evidence="2 3">
    <name>PPGU16_p1</name>
</geneLocation>
<proteinExistence type="predicted"/>
<reference evidence="2 3" key="1">
    <citation type="journal article" date="2020" name="Genes (Basel)">
        <title>Genomic Comparison of Insect Gut Symbionts from Divergent Burkholderia Subclades.</title>
        <authorList>
            <person name="Takeshita K."/>
            <person name="Kikuchi Y."/>
        </authorList>
    </citation>
    <scope>NUCLEOTIDE SEQUENCE [LARGE SCALE GENOMIC DNA]</scope>
    <source>
        <strain evidence="2 3">PGU16</strain>
        <plasmid evidence="2 3">PPGU16_p1</plasmid>
    </source>
</reference>
<feature type="compositionally biased region" description="Basic and acidic residues" evidence="1">
    <location>
        <begin position="85"/>
        <end position="94"/>
    </location>
</feature>